<protein>
    <submittedName>
        <fullName evidence="1">Uncharacterized protein</fullName>
    </submittedName>
</protein>
<organism evidence="1">
    <name type="scientific">Rhizophagus irregularis (strain DAOM 181602 / DAOM 197198 / MUCL 43194)</name>
    <name type="common">Arbuscular mycorrhizal fungus</name>
    <name type="synonym">Glomus intraradices</name>
    <dbReference type="NCBI Taxonomy" id="747089"/>
    <lineage>
        <taxon>Eukaryota</taxon>
        <taxon>Fungi</taxon>
        <taxon>Fungi incertae sedis</taxon>
        <taxon>Mucoromycota</taxon>
        <taxon>Glomeromycotina</taxon>
        <taxon>Glomeromycetes</taxon>
        <taxon>Glomerales</taxon>
        <taxon>Glomeraceae</taxon>
        <taxon>Rhizophagus</taxon>
    </lineage>
</organism>
<accession>U9TYS7</accession>
<dbReference type="EMBL" id="KI289106">
    <property type="protein sequence ID" value="ESA08516.1"/>
    <property type="molecule type" value="Genomic_DNA"/>
</dbReference>
<dbReference type="AlphaFoldDB" id="U9TYS7"/>
<dbReference type="HOGENOM" id="CLU_3033544_0_0_1"/>
<sequence>MTRLESILENRSVQRCKSSRENVKLLSRNIQVCNFQIRVFRSASDETFRIRFAYS</sequence>
<reference evidence="1" key="1">
    <citation type="submission" date="2013-07" db="EMBL/GenBank/DDBJ databases">
        <title>The genome of an arbuscular mycorrhizal fungus provides insights into the evolution of the oldest plant symbiosis.</title>
        <authorList>
            <consortium name="DOE Joint Genome Institute"/>
            <person name="Tisserant E."/>
            <person name="Malbreil M."/>
            <person name="Kuo A."/>
            <person name="Kohler A."/>
            <person name="Symeonidi A."/>
            <person name="Balestrini R."/>
            <person name="Charron P."/>
            <person name="Duensing N."/>
            <person name="Frei-dit-Frey N."/>
            <person name="Gianinazzi-Pearson V."/>
            <person name="Gilbert B."/>
            <person name="Handa Y."/>
            <person name="Hijri M."/>
            <person name="Kaul R."/>
            <person name="Kawaguchi M."/>
            <person name="Krajinski F."/>
            <person name="Lammers P."/>
            <person name="Lapierre D."/>
            <person name="Masclaux F.G."/>
            <person name="Murat C."/>
            <person name="Morin E."/>
            <person name="Ndikumana S."/>
            <person name="Pagni M."/>
            <person name="Petitpierre D."/>
            <person name="Requena N."/>
            <person name="Rosikiewicz P."/>
            <person name="Riley R."/>
            <person name="Saito K."/>
            <person name="San Clemente H."/>
            <person name="Shapiro H."/>
            <person name="van Tuinen D."/>
            <person name="Becard G."/>
            <person name="Bonfante P."/>
            <person name="Paszkowski U."/>
            <person name="Shachar-Hill Y."/>
            <person name="Young J.P."/>
            <person name="Sanders I.R."/>
            <person name="Henrissat B."/>
            <person name="Rensing S.A."/>
            <person name="Grigoriev I.V."/>
            <person name="Corradi N."/>
            <person name="Roux C."/>
            <person name="Martin F."/>
        </authorList>
    </citation>
    <scope>NUCLEOTIDE SEQUENCE</scope>
    <source>
        <strain evidence="1">DAOM 197198</strain>
    </source>
</reference>
<evidence type="ECO:0000313" key="1">
    <source>
        <dbReference type="EMBL" id="ESA08516.1"/>
    </source>
</evidence>
<name>U9TYS7_RHIID</name>
<gene>
    <name evidence="1" type="ORF">GLOINDRAFT_31616</name>
</gene>
<proteinExistence type="predicted"/>